<keyword evidence="3" id="KW-0812">Transmembrane</keyword>
<keyword evidence="4" id="KW-0732">Signal</keyword>
<dbReference type="Gene3D" id="2.60.120.430">
    <property type="entry name" value="Galactose-binding lectin"/>
    <property type="match status" value="1"/>
</dbReference>
<keyword evidence="5" id="KW-0256">Endoplasmic reticulum</keyword>
<keyword evidence="12" id="KW-1185">Reference proteome</keyword>
<keyword evidence="9" id="KW-0119">Carbohydrate metabolism</keyword>
<evidence type="ECO:0000256" key="6">
    <source>
        <dbReference type="ARBA" id="ARBA00022989"/>
    </source>
</evidence>
<accession>A0ABX2FNG8</accession>
<keyword evidence="6" id="KW-1133">Transmembrane helix</keyword>
<dbReference type="PANTHER" id="PTHR13460">
    <property type="match status" value="1"/>
</dbReference>
<dbReference type="Gene3D" id="2.60.40.10">
    <property type="entry name" value="Immunoglobulins"/>
    <property type="match status" value="1"/>
</dbReference>
<dbReference type="SUPFAM" id="SSF49265">
    <property type="entry name" value="Fibronectin type III"/>
    <property type="match status" value="1"/>
</dbReference>
<feature type="domain" description="Fibronectin type-III" evidence="10">
    <location>
        <begin position="722"/>
        <end position="814"/>
    </location>
</feature>
<evidence type="ECO:0000256" key="2">
    <source>
        <dbReference type="ARBA" id="ARBA00009141"/>
    </source>
</evidence>
<organism evidence="11 12">
    <name type="scientific">Hymenobacter caeli</name>
    <dbReference type="NCBI Taxonomy" id="2735894"/>
    <lineage>
        <taxon>Bacteria</taxon>
        <taxon>Pseudomonadati</taxon>
        <taxon>Bacteroidota</taxon>
        <taxon>Cytophagia</taxon>
        <taxon>Cytophagales</taxon>
        <taxon>Hymenobacteraceae</taxon>
        <taxon>Hymenobacter</taxon>
    </lineage>
</organism>
<protein>
    <recommendedName>
        <fullName evidence="10">Fibronectin type-III domain-containing protein</fullName>
    </recommendedName>
</protein>
<evidence type="ECO:0000259" key="10">
    <source>
        <dbReference type="PROSITE" id="PS50853"/>
    </source>
</evidence>
<name>A0ABX2FNG8_9BACT</name>
<dbReference type="Gene3D" id="2.60.40.4070">
    <property type="match status" value="1"/>
</dbReference>
<dbReference type="PANTHER" id="PTHR13460:SF0">
    <property type="entry name" value="MALECTIN"/>
    <property type="match status" value="1"/>
</dbReference>
<dbReference type="EMBL" id="JABSNP010000005">
    <property type="protein sequence ID" value="NRT18689.1"/>
    <property type="molecule type" value="Genomic_DNA"/>
</dbReference>
<dbReference type="InterPro" id="IPR003961">
    <property type="entry name" value="FN3_dom"/>
</dbReference>
<evidence type="ECO:0000256" key="9">
    <source>
        <dbReference type="ARBA" id="ARBA00023277"/>
    </source>
</evidence>
<keyword evidence="8" id="KW-0325">Glycoprotein</keyword>
<evidence type="ECO:0000256" key="1">
    <source>
        <dbReference type="ARBA" id="ARBA00004115"/>
    </source>
</evidence>
<dbReference type="InterPro" id="IPR039155">
    <property type="entry name" value="MLEC"/>
</dbReference>
<evidence type="ECO:0000256" key="8">
    <source>
        <dbReference type="ARBA" id="ARBA00023180"/>
    </source>
</evidence>
<dbReference type="Gene3D" id="2.130.10.10">
    <property type="entry name" value="YVTN repeat-like/Quinoprotein amine dehydrogenase"/>
    <property type="match status" value="1"/>
</dbReference>
<dbReference type="SUPFAM" id="SSF101898">
    <property type="entry name" value="NHL repeat"/>
    <property type="match status" value="1"/>
</dbReference>
<dbReference type="SUPFAM" id="SSF49785">
    <property type="entry name" value="Galactose-binding domain-like"/>
    <property type="match status" value="1"/>
</dbReference>
<dbReference type="InterPro" id="IPR015943">
    <property type="entry name" value="WD40/YVTN_repeat-like_dom_sf"/>
</dbReference>
<dbReference type="InterPro" id="IPR036116">
    <property type="entry name" value="FN3_sf"/>
</dbReference>
<evidence type="ECO:0000256" key="7">
    <source>
        <dbReference type="ARBA" id="ARBA00023136"/>
    </source>
</evidence>
<evidence type="ECO:0000256" key="3">
    <source>
        <dbReference type="ARBA" id="ARBA00022692"/>
    </source>
</evidence>
<dbReference type="InterPro" id="IPR013783">
    <property type="entry name" value="Ig-like_fold"/>
</dbReference>
<gene>
    <name evidence="11" type="ORF">HNP98_001510</name>
</gene>
<reference evidence="11 12" key="1">
    <citation type="submission" date="2020-05" db="EMBL/GenBank/DDBJ databases">
        <title>Genomic Encyclopedia of Type Strains, Phase IV (KMG-V): Genome sequencing to study the core and pangenomes of soil and plant-associated prokaryotes.</title>
        <authorList>
            <person name="Whitman W."/>
        </authorList>
    </citation>
    <scope>NUCLEOTIDE SEQUENCE [LARGE SCALE GENOMIC DNA]</scope>
    <source>
        <strain evidence="11 12">9A</strain>
    </source>
</reference>
<sequence length="1483" mass="156615">MRTLWRGVSYSEGPHTATWDGKDDQGQALPAGPYEVRVLSHNINYVWDGAIGNTSAAQSGTSVFQGFLPIRGMVANDTAIFYTQGYNEGQPYLHRFRHTNPRSKTNLGRVDAFTSVSLIASDGTNLYLADNEGGVGAGNKTSFVYARRLKDDTELTFTAGQEVRLNGSWPGQYYPSVIDLDQTSPPSPGLLQNGATGLAVQRTGRILAVAHRGQNVIRLFDKTTGQLLANLPAASPGSLSMTPAGDLWAVVANGVVRYTNLSTLPLVAAVLPGLAHPLAVGTDPANEDLVLVADGGPSQQVKAYSRIGVPLWTYGQAGGYVANGSAVRNDKLWFENSVTSETAFITVLPDHSFWVSDIGNNRCLHFSATRAYLEQVMYQPFSYTTSVDANDPTRVFSDFLEFKVDYTKPIGDSWTLVRNWRAGLDARYIGFTQGLHQVATLANGRTYALLRNFSDFYTETAELGGNYLRPTGIRLATVEEEPTLMPDGTVYLAPHSVGTNTAVAWHVRALTGFDGSGNPQWALPKTLASVQAGPQDPVPHPIGGIDATRAPVTSSGVMVSFDNSKSSGWHLGGIRVGSTKWLWKASPTGALDGKGSFDIGNSVQYPGNAVMASGRHVLYGYHGEGWNYAEACQHMHFYDDGLFIGQFGESNLGHLAAEGAVAGSAGNGLSPCLTTVNGEMYLWVNDEGGHGPQRWHLVGAGTVQEATGTGALGATITLVAPAAAFPQRVMATPGNQQIQLTWQAAAGATGYTIRYASAPGGPYITTATHDTATTYTVPKLANDTRYYLSVVPQLVSGTGPASAEATAVPYALSSLVQLAGNQSTNSNVFTVNSTAPGSNQPAVQLQPVLHYEDGTSALSQVGSQGYVLYNWGGPNIDNANVRPPFTVTKGSGWRNDDFLSFQFNVDALAGNNFGLYSNPTGQINIGVADDKWHYLTACCPSRFADARRFVVTLAPQGQPGAAVRYAVSESYGRSHIFQFRFKGPVTLTVDSQGGSAGTLQAIFLDGDPLAVSVAPVGQLAGFTLVNADKGQEIKTLHAGETLNLAILPTRNLNIRANTSPAAVGSVALELSGKQTKALIANTAPYALFGTANGRYNAWTPATGSYALKATPFAAGNGSGPAGTALTAPFAIIDQAVAKAVYRINAGGSRLITALGVFAADTSFWPAPGIAALVATPIANTGSGELYQSQRQGTNGVLNYSLPVPNGKYTVILHFAENTWAAAGKRVFDVALEDHKMLAGYDIYKKVGAAAATTETLDVAVADGTLNVNFSALASSGGVDQPTVAAIEVLAAAAPLPVTLAAFGAERRGPDALLTWATASEQANAYFEVESSTDGTTFDSLGKVAGYGTTSQAQHYQFTDLALARYKANVVYYRLRQVDTDGTETLSQVRPVQATQPVDFEVAAWPNPLASGEPLSLRISTTAGGAASLLVTDAVGRTLSQQQVALGQGSTTFVLAESAQWPKGLYVLHVQQAGRGQSVKVVRK</sequence>
<comment type="similarity">
    <text evidence="2">Belongs to the malectin family.</text>
</comment>
<evidence type="ECO:0000256" key="4">
    <source>
        <dbReference type="ARBA" id="ARBA00022729"/>
    </source>
</evidence>
<evidence type="ECO:0000313" key="11">
    <source>
        <dbReference type="EMBL" id="NRT18689.1"/>
    </source>
</evidence>
<evidence type="ECO:0000313" key="12">
    <source>
        <dbReference type="Proteomes" id="UP000779507"/>
    </source>
</evidence>
<comment type="subcellular location">
    <subcellularLocation>
        <location evidence="1">Endoplasmic reticulum membrane</location>
        <topology evidence="1">Single-pass type I membrane protein</topology>
    </subcellularLocation>
</comment>
<keyword evidence="7" id="KW-0472">Membrane</keyword>
<dbReference type="InterPro" id="IPR021720">
    <property type="entry name" value="Malectin_dom"/>
</dbReference>
<dbReference type="Pfam" id="PF11721">
    <property type="entry name" value="Malectin"/>
    <property type="match status" value="1"/>
</dbReference>
<comment type="caution">
    <text evidence="11">The sequence shown here is derived from an EMBL/GenBank/DDBJ whole genome shotgun (WGS) entry which is preliminary data.</text>
</comment>
<proteinExistence type="inferred from homology"/>
<dbReference type="InterPro" id="IPR008979">
    <property type="entry name" value="Galactose-bd-like_sf"/>
</dbReference>
<evidence type="ECO:0000256" key="5">
    <source>
        <dbReference type="ARBA" id="ARBA00022824"/>
    </source>
</evidence>
<dbReference type="PROSITE" id="PS50853">
    <property type="entry name" value="FN3"/>
    <property type="match status" value="1"/>
</dbReference>
<dbReference type="Proteomes" id="UP000779507">
    <property type="component" value="Unassembled WGS sequence"/>
</dbReference>